<organism evidence="5 6">
    <name type="scientific">Anaerocolumna sedimenticola</name>
    <dbReference type="NCBI Taxonomy" id="2696063"/>
    <lineage>
        <taxon>Bacteria</taxon>
        <taxon>Bacillati</taxon>
        <taxon>Bacillota</taxon>
        <taxon>Clostridia</taxon>
        <taxon>Lachnospirales</taxon>
        <taxon>Lachnospiraceae</taxon>
        <taxon>Anaerocolumna</taxon>
    </lineage>
</organism>
<protein>
    <submittedName>
        <fullName evidence="5">TetR family transcriptional regulator</fullName>
    </submittedName>
</protein>
<evidence type="ECO:0000256" key="1">
    <source>
        <dbReference type="ARBA" id="ARBA00023125"/>
    </source>
</evidence>
<evidence type="ECO:0000256" key="2">
    <source>
        <dbReference type="PROSITE-ProRule" id="PRU00335"/>
    </source>
</evidence>
<dbReference type="SUPFAM" id="SSF46689">
    <property type="entry name" value="Homeodomain-like"/>
    <property type="match status" value="1"/>
</dbReference>
<dbReference type="InterPro" id="IPR001647">
    <property type="entry name" value="HTH_TetR"/>
</dbReference>
<dbReference type="PANTHER" id="PTHR43479:SF11">
    <property type="entry name" value="ACREF_ENVCD OPERON REPRESSOR-RELATED"/>
    <property type="match status" value="1"/>
</dbReference>
<evidence type="ECO:0000259" key="4">
    <source>
        <dbReference type="PROSITE" id="PS50977"/>
    </source>
</evidence>
<evidence type="ECO:0000256" key="3">
    <source>
        <dbReference type="SAM" id="Phobius"/>
    </source>
</evidence>
<dbReference type="SUPFAM" id="SSF48498">
    <property type="entry name" value="Tetracyclin repressor-like, C-terminal domain"/>
    <property type="match status" value="1"/>
</dbReference>
<dbReference type="EMBL" id="CP048000">
    <property type="protein sequence ID" value="QHQ63187.1"/>
    <property type="molecule type" value="Genomic_DNA"/>
</dbReference>
<dbReference type="Gene3D" id="1.10.357.10">
    <property type="entry name" value="Tetracycline Repressor, domain 2"/>
    <property type="match status" value="1"/>
</dbReference>
<dbReference type="GO" id="GO:0003677">
    <property type="term" value="F:DNA binding"/>
    <property type="evidence" value="ECO:0007669"/>
    <property type="project" value="UniProtKB-UniRule"/>
</dbReference>
<proteinExistence type="predicted"/>
<keyword evidence="3" id="KW-0472">Membrane</keyword>
<feature type="DNA-binding region" description="H-T-H motif" evidence="2">
    <location>
        <begin position="31"/>
        <end position="50"/>
    </location>
</feature>
<dbReference type="InterPro" id="IPR050624">
    <property type="entry name" value="HTH-type_Tx_Regulator"/>
</dbReference>
<keyword evidence="3" id="KW-1133">Transmembrane helix</keyword>
<evidence type="ECO:0000313" key="5">
    <source>
        <dbReference type="EMBL" id="QHQ63187.1"/>
    </source>
</evidence>
<keyword evidence="6" id="KW-1185">Reference proteome</keyword>
<dbReference type="AlphaFoldDB" id="A0A6P1TS61"/>
<keyword evidence="3" id="KW-0812">Transmembrane</keyword>
<accession>A0A6P1TS61</accession>
<dbReference type="PRINTS" id="PR00455">
    <property type="entry name" value="HTHTETR"/>
</dbReference>
<dbReference type="InterPro" id="IPR009057">
    <property type="entry name" value="Homeodomain-like_sf"/>
</dbReference>
<evidence type="ECO:0000313" key="6">
    <source>
        <dbReference type="Proteomes" id="UP000464314"/>
    </source>
</evidence>
<dbReference type="KEGG" id="anr:Ana3638_22415"/>
<gene>
    <name evidence="5" type="ORF">Ana3638_22415</name>
</gene>
<reference evidence="5 6" key="1">
    <citation type="submission" date="2020-01" db="EMBL/GenBank/DDBJ databases">
        <title>Genome analysis of Anaerocolumna sp. CBA3638.</title>
        <authorList>
            <person name="Kim J."/>
            <person name="Roh S.W."/>
        </authorList>
    </citation>
    <scope>NUCLEOTIDE SEQUENCE [LARGE SCALE GENOMIC DNA]</scope>
    <source>
        <strain evidence="5 6">CBA3638</strain>
    </source>
</reference>
<name>A0A6P1TS61_9FIRM</name>
<keyword evidence="1 2" id="KW-0238">DNA-binding</keyword>
<dbReference type="Pfam" id="PF00440">
    <property type="entry name" value="TetR_N"/>
    <property type="match status" value="1"/>
</dbReference>
<feature type="domain" description="HTH tetR-type" evidence="4">
    <location>
        <begin position="9"/>
        <end position="68"/>
    </location>
</feature>
<feature type="transmembrane region" description="Helical" evidence="3">
    <location>
        <begin position="145"/>
        <end position="162"/>
    </location>
</feature>
<sequence length="191" mass="22213">MNKRQMQKEATRKIIIQAAYRVYSKEGFSASTSIIAKEAQIAHGSIFVHFPTVDDLKVSLLEQFGRDINTRLHDLAADGSRLEEILNAHINVLSEHEEFYKRLITESSQLPEQVKYVYVSIQSTVSFHLTQVIEKYQTDGKIKKLPIYFIFNSWISLLHYYLSNQDLFAPEGSVLIRYKDELIHNFIKMLE</sequence>
<dbReference type="PROSITE" id="PS50977">
    <property type="entry name" value="HTH_TETR_2"/>
    <property type="match status" value="1"/>
</dbReference>
<dbReference type="PANTHER" id="PTHR43479">
    <property type="entry name" value="ACREF/ENVCD OPERON REPRESSOR-RELATED"/>
    <property type="match status" value="1"/>
</dbReference>
<dbReference type="Proteomes" id="UP000464314">
    <property type="component" value="Chromosome"/>
</dbReference>
<dbReference type="InterPro" id="IPR036271">
    <property type="entry name" value="Tet_transcr_reg_TetR-rel_C_sf"/>
</dbReference>
<dbReference type="RefSeq" id="WP_161840008.1">
    <property type="nucleotide sequence ID" value="NZ_CP048000.1"/>
</dbReference>